<dbReference type="SMART" id="SM00065">
    <property type="entry name" value="GAF"/>
    <property type="match status" value="1"/>
</dbReference>
<protein>
    <recommendedName>
        <fullName evidence="9">Phosphodiesterase</fullName>
        <ecNumber evidence="9">3.1.4.-</ecNumber>
    </recommendedName>
</protein>
<dbReference type="FunFam" id="1.10.1300.10:FF:000003">
    <property type="entry name" value="Phosphodiesterase"/>
    <property type="match status" value="1"/>
</dbReference>
<evidence type="ECO:0000259" key="11">
    <source>
        <dbReference type="PROSITE" id="PS51845"/>
    </source>
</evidence>
<dbReference type="SUPFAM" id="SSF55781">
    <property type="entry name" value="GAF domain-like"/>
    <property type="match status" value="1"/>
</dbReference>
<dbReference type="EMBL" id="LR899011">
    <property type="protein sequence ID" value="CAD7085831.1"/>
    <property type="molecule type" value="Genomic_DNA"/>
</dbReference>
<dbReference type="InterPro" id="IPR002073">
    <property type="entry name" value="PDEase_catalytic_dom"/>
</dbReference>
<feature type="binding site" evidence="7">
    <location>
        <begin position="466"/>
        <end position="470"/>
    </location>
    <ligand>
        <name>AMP</name>
        <dbReference type="ChEBI" id="CHEBI:456215"/>
    </ligand>
</feature>
<dbReference type="SUPFAM" id="SSF109604">
    <property type="entry name" value="HD-domain/PDEase-like"/>
    <property type="match status" value="1"/>
</dbReference>
<dbReference type="CDD" id="cd00077">
    <property type="entry name" value="HDc"/>
    <property type="match status" value="1"/>
</dbReference>
<dbReference type="InterPro" id="IPR003607">
    <property type="entry name" value="HD/PDEase_dom"/>
</dbReference>
<comment type="cofactor">
    <cofactor evidence="9">
        <name>a divalent metal cation</name>
        <dbReference type="ChEBI" id="CHEBI:60240"/>
    </cofactor>
    <text evidence="9">Binds 2 divalent metal cations per subunit. Site 1 may preferentially bind zinc ions, while site 2 has a preference for magnesium and/or manganese ions.</text>
</comment>
<feature type="region of interest" description="Disordered" evidence="10">
    <location>
        <begin position="1"/>
        <end position="26"/>
    </location>
</feature>
<accession>A0A7R8YVJ2</accession>
<dbReference type="Gene3D" id="3.30.450.40">
    <property type="match status" value="1"/>
</dbReference>
<dbReference type="OrthoDB" id="295473at2759"/>
<dbReference type="PROSITE" id="PS00126">
    <property type="entry name" value="PDEASE_I_1"/>
    <property type="match status" value="1"/>
</dbReference>
<dbReference type="InterPro" id="IPR036971">
    <property type="entry name" value="PDEase_catalytic_dom_sf"/>
</dbReference>
<dbReference type="GO" id="GO:0004114">
    <property type="term" value="F:3',5'-cyclic-nucleotide phosphodiesterase activity"/>
    <property type="evidence" value="ECO:0007669"/>
    <property type="project" value="InterPro"/>
</dbReference>
<dbReference type="InterPro" id="IPR029016">
    <property type="entry name" value="GAF-like_dom_sf"/>
</dbReference>
<gene>
    <name evidence="12" type="ORF">HERILL_LOCUS8647</name>
</gene>
<evidence type="ECO:0000256" key="10">
    <source>
        <dbReference type="SAM" id="MobiDB-lite"/>
    </source>
</evidence>
<sequence>MSQGDLLTIAGDEGKDESQQPPSEVNGGFAPIEAHKILDLCESLSNVTSSIEVQRLINKFLQEMTGAPYVFLIPLLAASEEGLIQVIGDKVLEKEIRFSITSNDIKGVSTHGFQFLISDINRDFTEMIAMVVGDKHNTLIFNMSESTSAPLNDCQPQLSFFVCMAGDDSLREYYKHCINEVFRYTLGQLLTSIELAEEKRVRGQCQSLLRVARRLLRQIGDLGQLLRGVMAEAKDLAGAERCSLFLVDKDTGELVSKVFDGDEATHEVRIEEGKGIAGHVAMTGKLLNIRNAYQHPMFYKGVDELTGFKTRNILCFPICDEIGTIGVAQLCNKLGGFHFDKCDEEVATAFSIYCGIAIMHALGHKRVQKAEARHKLSQELLIYHMKVPEEDVRNLLTTLNQPTPVIENFASFTFCPRDIDRSITVNMAMKMFFDLDFVKKFKMRRDKLARFLLVVQKGYRDTIPYHNWLHAFSAAHFAYCLVRNLRLIERGFLSDLQSLSFLIACFCHDLDHRGTNNSYQMESKSTLARLYSSEGSVNERHHLSQAICILNDENSKILDCLSTDQFKECIDYLRELILATDLANHFRIFKQLKNLTQENLKDNTMLLMSLLITCCDLSDQIKPWPTTHYVAELVYEEFFTQGDLEKQMGLAPNEMMDRQKACIPELQIEFIATVVRPTFEILANLFPETQYFLEVIDNNRKNWEATIGTICKYP</sequence>
<evidence type="ECO:0000256" key="8">
    <source>
        <dbReference type="PIRSR" id="PIRSR623088-3"/>
    </source>
</evidence>
<feature type="binding site" evidence="7">
    <location>
        <position position="616"/>
    </location>
    <ligand>
        <name>AMP</name>
        <dbReference type="ChEBI" id="CHEBI:456215"/>
    </ligand>
</feature>
<dbReference type="FunFam" id="3.30.450.40:FF:000170">
    <property type="entry name" value="Phosphodiesterase"/>
    <property type="match status" value="1"/>
</dbReference>
<dbReference type="AlphaFoldDB" id="A0A7R8YVJ2"/>
<dbReference type="Pfam" id="PF00233">
    <property type="entry name" value="PDEase_I"/>
    <property type="match status" value="1"/>
</dbReference>
<evidence type="ECO:0000256" key="9">
    <source>
        <dbReference type="RuleBase" id="RU363067"/>
    </source>
</evidence>
<evidence type="ECO:0000256" key="1">
    <source>
        <dbReference type="ARBA" id="ARBA00007648"/>
    </source>
</evidence>
<dbReference type="PROSITE" id="PS51845">
    <property type="entry name" value="PDEASE_I_2"/>
    <property type="match status" value="1"/>
</dbReference>
<dbReference type="PRINTS" id="PR00387">
    <property type="entry name" value="PDIESTERASE1"/>
</dbReference>
<dbReference type="Pfam" id="PF01590">
    <property type="entry name" value="GAF"/>
    <property type="match status" value="1"/>
</dbReference>
<name>A0A7R8YVJ2_HERIL</name>
<dbReference type="GO" id="GO:0007165">
    <property type="term" value="P:signal transduction"/>
    <property type="evidence" value="ECO:0007669"/>
    <property type="project" value="InterPro"/>
</dbReference>
<evidence type="ECO:0000256" key="4">
    <source>
        <dbReference type="ARBA" id="ARBA00022737"/>
    </source>
</evidence>
<feature type="binding site" evidence="8">
    <location>
        <position position="509"/>
    </location>
    <ligand>
        <name>Zn(2+)</name>
        <dbReference type="ChEBI" id="CHEBI:29105"/>
        <label>1</label>
    </ligand>
</feature>
<keyword evidence="13" id="KW-1185">Reference proteome</keyword>
<dbReference type="Gene3D" id="1.10.1300.10">
    <property type="entry name" value="3'5'-cyclic nucleotide phosphodiesterase, catalytic domain"/>
    <property type="match status" value="1"/>
</dbReference>
<dbReference type="InterPro" id="IPR023174">
    <property type="entry name" value="PDEase_CS"/>
</dbReference>
<evidence type="ECO:0000313" key="12">
    <source>
        <dbReference type="EMBL" id="CAD7085831.1"/>
    </source>
</evidence>
<organism evidence="12 13">
    <name type="scientific">Hermetia illucens</name>
    <name type="common">Black soldier fly</name>
    <dbReference type="NCBI Taxonomy" id="343691"/>
    <lineage>
        <taxon>Eukaryota</taxon>
        <taxon>Metazoa</taxon>
        <taxon>Ecdysozoa</taxon>
        <taxon>Arthropoda</taxon>
        <taxon>Hexapoda</taxon>
        <taxon>Insecta</taxon>
        <taxon>Pterygota</taxon>
        <taxon>Neoptera</taxon>
        <taxon>Endopterygota</taxon>
        <taxon>Diptera</taxon>
        <taxon>Brachycera</taxon>
        <taxon>Stratiomyomorpha</taxon>
        <taxon>Stratiomyidae</taxon>
        <taxon>Hermetiinae</taxon>
        <taxon>Hermetia</taxon>
    </lineage>
</organism>
<feature type="binding site" evidence="8">
    <location>
        <position position="470"/>
    </location>
    <ligand>
        <name>Zn(2+)</name>
        <dbReference type="ChEBI" id="CHEBI:29105"/>
        <label>1</label>
    </ligand>
</feature>
<feature type="binding site" evidence="7">
    <location>
        <position position="509"/>
    </location>
    <ligand>
        <name>AMP</name>
        <dbReference type="ChEBI" id="CHEBI:456215"/>
    </ligand>
</feature>
<evidence type="ECO:0000313" key="13">
    <source>
        <dbReference type="Proteomes" id="UP000594454"/>
    </source>
</evidence>
<dbReference type="Proteomes" id="UP000594454">
    <property type="component" value="Chromosome 3"/>
</dbReference>
<reference evidence="12 13" key="1">
    <citation type="submission" date="2020-11" db="EMBL/GenBank/DDBJ databases">
        <authorList>
            <person name="Wallbank WR R."/>
            <person name="Pardo Diaz C."/>
            <person name="Kozak K."/>
            <person name="Martin S."/>
            <person name="Jiggins C."/>
            <person name="Moest M."/>
            <person name="Warren A I."/>
            <person name="Generalovic N T."/>
            <person name="Byers J.R.P. K."/>
            <person name="Montejo-Kovacevich G."/>
            <person name="Yen C E."/>
        </authorList>
    </citation>
    <scope>NUCLEOTIDE SEQUENCE [LARGE SCALE GENOMIC DNA]</scope>
</reference>
<dbReference type="EC" id="3.1.4.-" evidence="9"/>
<dbReference type="GO" id="GO:0046872">
    <property type="term" value="F:metal ion binding"/>
    <property type="evidence" value="ECO:0007669"/>
    <property type="project" value="UniProtKB-KW"/>
</dbReference>
<feature type="active site" description="Proton donor" evidence="6">
    <location>
        <position position="466"/>
    </location>
</feature>
<evidence type="ECO:0000256" key="7">
    <source>
        <dbReference type="PIRSR" id="PIRSR623088-2"/>
    </source>
</evidence>
<proteinExistence type="inferred from homology"/>
<dbReference type="SMART" id="SM00471">
    <property type="entry name" value="HDc"/>
    <property type="match status" value="1"/>
</dbReference>
<feature type="binding site" evidence="8">
    <location>
        <position position="508"/>
    </location>
    <ligand>
        <name>Zn(2+)</name>
        <dbReference type="ChEBI" id="CHEBI:29105"/>
        <label>1</label>
    </ligand>
</feature>
<feature type="binding site" evidence="8">
    <location>
        <position position="509"/>
    </location>
    <ligand>
        <name>Zn(2+)</name>
        <dbReference type="ChEBI" id="CHEBI:29105"/>
        <label>2</label>
    </ligand>
</feature>
<evidence type="ECO:0000256" key="6">
    <source>
        <dbReference type="PIRSR" id="PIRSR623088-1"/>
    </source>
</evidence>
<feature type="binding site" evidence="7">
    <location>
        <position position="667"/>
    </location>
    <ligand>
        <name>AMP</name>
        <dbReference type="ChEBI" id="CHEBI:456215"/>
    </ligand>
</feature>
<dbReference type="InterPro" id="IPR023088">
    <property type="entry name" value="PDEase"/>
</dbReference>
<dbReference type="InterPro" id="IPR003018">
    <property type="entry name" value="GAF"/>
</dbReference>
<evidence type="ECO:0000256" key="3">
    <source>
        <dbReference type="ARBA" id="ARBA00022723"/>
    </source>
</evidence>
<keyword evidence="3 8" id="KW-0479">Metal-binding</keyword>
<evidence type="ECO:0000256" key="5">
    <source>
        <dbReference type="ARBA" id="ARBA00022801"/>
    </source>
</evidence>
<feature type="domain" description="PDEase" evidence="11">
    <location>
        <begin position="388"/>
        <end position="710"/>
    </location>
</feature>
<feature type="binding site" evidence="8">
    <location>
        <position position="616"/>
    </location>
    <ligand>
        <name>Zn(2+)</name>
        <dbReference type="ChEBI" id="CHEBI:29105"/>
        <label>1</label>
    </ligand>
</feature>
<dbReference type="OMA" id="MRIPIGQ"/>
<evidence type="ECO:0000256" key="2">
    <source>
        <dbReference type="ARBA" id="ARBA00022535"/>
    </source>
</evidence>
<keyword evidence="5 9" id="KW-0378">Hydrolase</keyword>
<comment type="similarity">
    <text evidence="1 9">Belongs to the cyclic nucleotide phosphodiesterase family.</text>
</comment>
<keyword evidence="2" id="KW-0140">cGMP</keyword>
<keyword evidence="4" id="KW-0677">Repeat</keyword>
<dbReference type="InParanoid" id="A0A7R8YVJ2"/>
<dbReference type="PANTHER" id="PTHR11347">
    <property type="entry name" value="CYCLIC NUCLEOTIDE PHOSPHODIESTERASE"/>
    <property type="match status" value="1"/>
</dbReference>